<comment type="caution">
    <text evidence="4">The sequence shown here is derived from an EMBL/GenBank/DDBJ whole genome shotgun (WGS) entry which is preliminary data.</text>
</comment>
<dbReference type="InterPro" id="IPR038765">
    <property type="entry name" value="Papain-like_cys_pep_sf"/>
</dbReference>
<organism evidence="4 5">
    <name type="scientific">Sellimonas catena</name>
    <dbReference type="NCBI Taxonomy" id="2994035"/>
    <lineage>
        <taxon>Bacteria</taxon>
        <taxon>Bacillati</taxon>
        <taxon>Bacillota</taxon>
        <taxon>Clostridia</taxon>
        <taxon>Lachnospirales</taxon>
        <taxon>Lachnospiraceae</taxon>
        <taxon>Sellimonas</taxon>
    </lineage>
</organism>
<name>A0A9W6FF22_9FIRM</name>
<dbReference type="InterPro" id="IPR052901">
    <property type="entry name" value="Bact_TGase-like"/>
</dbReference>
<accession>A0A9W6FF22</accession>
<evidence type="ECO:0000256" key="1">
    <source>
        <dbReference type="SAM" id="MobiDB-lite"/>
    </source>
</evidence>
<feature type="compositionally biased region" description="Polar residues" evidence="1">
    <location>
        <begin position="564"/>
        <end position="601"/>
    </location>
</feature>
<dbReference type="PANTHER" id="PTHR42736">
    <property type="entry name" value="PROTEIN-GLUTAMINE GAMMA-GLUTAMYLTRANSFERASE"/>
    <property type="match status" value="1"/>
</dbReference>
<dbReference type="Gene3D" id="3.10.620.30">
    <property type="match status" value="1"/>
</dbReference>
<keyword evidence="2" id="KW-1133">Transmembrane helix</keyword>
<dbReference type="Pfam" id="PF01841">
    <property type="entry name" value="Transglut_core"/>
    <property type="match status" value="1"/>
</dbReference>
<keyword evidence="5" id="KW-1185">Reference proteome</keyword>
<dbReference type="SUPFAM" id="SSF54001">
    <property type="entry name" value="Cysteine proteinases"/>
    <property type="match status" value="1"/>
</dbReference>
<dbReference type="PANTHER" id="PTHR42736:SF1">
    <property type="entry name" value="PROTEIN-GLUTAMINE GAMMA-GLUTAMYLTRANSFERASE"/>
    <property type="match status" value="1"/>
</dbReference>
<gene>
    <name evidence="4" type="ORF">Selli1_25390</name>
</gene>
<evidence type="ECO:0000256" key="2">
    <source>
        <dbReference type="SAM" id="Phobius"/>
    </source>
</evidence>
<dbReference type="Proteomes" id="UP001145145">
    <property type="component" value="Unassembled WGS sequence"/>
</dbReference>
<dbReference type="EMBL" id="BSBO01000028">
    <property type="protein sequence ID" value="GLG05365.1"/>
    <property type="molecule type" value="Genomic_DNA"/>
</dbReference>
<reference evidence="4 5" key="1">
    <citation type="journal article" date="2023" name="Int. J. Syst. Evol. Microbiol.">
        <title>Sellimonas catena sp. nov., isolated from human faeces.</title>
        <authorList>
            <person name="Hisatomi A."/>
            <person name="Ohkuma M."/>
            <person name="Sakamoto M."/>
        </authorList>
    </citation>
    <scope>NUCLEOTIDE SEQUENCE [LARGE SCALE GENOMIC DNA]</scope>
    <source>
        <strain evidence="4 5">12EGH17</strain>
    </source>
</reference>
<evidence type="ECO:0000259" key="3">
    <source>
        <dbReference type="SMART" id="SM00460"/>
    </source>
</evidence>
<feature type="transmembrane region" description="Helical" evidence="2">
    <location>
        <begin position="612"/>
        <end position="630"/>
    </location>
</feature>
<feature type="transmembrane region" description="Helical" evidence="2">
    <location>
        <begin position="64"/>
        <end position="82"/>
    </location>
</feature>
<dbReference type="RefSeq" id="WP_281873211.1">
    <property type="nucleotide sequence ID" value="NZ_BSBO01000028.1"/>
</dbReference>
<keyword evidence="2" id="KW-0472">Membrane</keyword>
<dbReference type="AlphaFoldDB" id="A0A9W6FF22"/>
<sequence length="743" mass="83997">MNTKKIDSNRWEKIWILLSAAAGSSGVYFAFGSVFDPAADIRMFGIGMLMFVICWFPYVWMEKYVWAGCAVGILPVVWFWFVQREAIQEGLKEEIIGNSVLQIQQYFREIQSTVRVQADEKTMAAGMLALCSLFLAVCVLAGSVRKLRMVVILLYAAVFSFPFFTGMTIRAEGAALIGCAVLCLVMASPVSAKRPLVIAAAAALATGVLIPKQQMETFFADPAAWQDRIEDFFTRAAYGGVSDGKLGTFDEMVESGELQLEVTLSERPEQDVYFQGYIGTDYRDSRWVKSKETGGLSEEEISRARNAEYETVRENSGQLGYQSVTAEITRRGASRAYRYLPYKNSQTDDFYGDTYVEGRGRSYTVEAVLAGDIGELKSSPENVAYEQTEDREVYTDFVNEAYLQVPEEFREKWEDTARILRGRTLRSTVREVADYLGTVADYTKSPGRTPDGEDFVEYFLGESREGYCVHFASAGVLFLRMNGIPARFVSGYIARPSEFEETEDGMYLAELDDSTAHAWAEVYVEGCGWLPAEMTPAYRQNSAGGTSEPDGPVSVVGETDPQTEEPQTPEQDSTSQQEPQPDTQTDVQDGTGQSSENQNGDGTREEMLSGRIWIIPVSAALAALCLLLFARRRKWRSVRMQKDLRNKYLRLYRILYQMMEYDRKEPIPEDEEEICRILKETYHISNKRSRKIIIRLLETAFGNRNPEKRDLKELEKLCISVREKSMASKNLFQKFLFVFGKGF</sequence>
<feature type="region of interest" description="Disordered" evidence="1">
    <location>
        <begin position="539"/>
        <end position="604"/>
    </location>
</feature>
<feature type="transmembrane region" description="Helical" evidence="2">
    <location>
        <begin position="124"/>
        <end position="143"/>
    </location>
</feature>
<feature type="transmembrane region" description="Helical" evidence="2">
    <location>
        <begin position="41"/>
        <end position="58"/>
    </location>
</feature>
<keyword evidence="2" id="KW-0812">Transmembrane</keyword>
<dbReference type="SMART" id="SM00460">
    <property type="entry name" value="TGc"/>
    <property type="match status" value="1"/>
</dbReference>
<evidence type="ECO:0000313" key="5">
    <source>
        <dbReference type="Proteomes" id="UP001145145"/>
    </source>
</evidence>
<feature type="transmembrane region" description="Helical" evidence="2">
    <location>
        <begin position="14"/>
        <end position="34"/>
    </location>
</feature>
<dbReference type="InterPro" id="IPR002931">
    <property type="entry name" value="Transglutaminase-like"/>
</dbReference>
<feature type="domain" description="Transglutaminase-like" evidence="3">
    <location>
        <begin position="460"/>
        <end position="536"/>
    </location>
</feature>
<protein>
    <recommendedName>
        <fullName evidence="3">Transglutaminase-like domain-containing protein</fullName>
    </recommendedName>
</protein>
<evidence type="ECO:0000313" key="4">
    <source>
        <dbReference type="EMBL" id="GLG05365.1"/>
    </source>
</evidence>
<proteinExistence type="predicted"/>
<feature type="transmembrane region" description="Helical" evidence="2">
    <location>
        <begin position="149"/>
        <end position="167"/>
    </location>
</feature>